<name>A0A9W6WQF4_9STRA</name>
<dbReference type="Proteomes" id="UP001165083">
    <property type="component" value="Unassembled WGS sequence"/>
</dbReference>
<protein>
    <submittedName>
        <fullName evidence="1">Unnamed protein product</fullName>
    </submittedName>
</protein>
<gene>
    <name evidence="1" type="ORF">Plil01_000918300</name>
</gene>
<evidence type="ECO:0000313" key="1">
    <source>
        <dbReference type="EMBL" id="GMF22891.1"/>
    </source>
</evidence>
<dbReference type="OrthoDB" id="160631at2759"/>
<keyword evidence="2" id="KW-1185">Reference proteome</keyword>
<dbReference type="AlphaFoldDB" id="A0A9W6WQF4"/>
<organism evidence="1 2">
    <name type="scientific">Phytophthora lilii</name>
    <dbReference type="NCBI Taxonomy" id="2077276"/>
    <lineage>
        <taxon>Eukaryota</taxon>
        <taxon>Sar</taxon>
        <taxon>Stramenopiles</taxon>
        <taxon>Oomycota</taxon>
        <taxon>Peronosporomycetes</taxon>
        <taxon>Peronosporales</taxon>
        <taxon>Peronosporaceae</taxon>
        <taxon>Phytophthora</taxon>
    </lineage>
</organism>
<dbReference type="EMBL" id="BSXW01000454">
    <property type="protein sequence ID" value="GMF22891.1"/>
    <property type="molecule type" value="Genomic_DNA"/>
</dbReference>
<comment type="caution">
    <text evidence="1">The sequence shown here is derived from an EMBL/GenBank/DDBJ whole genome shotgun (WGS) entry which is preliminary data.</text>
</comment>
<evidence type="ECO:0000313" key="2">
    <source>
        <dbReference type="Proteomes" id="UP001165083"/>
    </source>
</evidence>
<accession>A0A9W6WQF4</accession>
<proteinExistence type="predicted"/>
<reference evidence="1" key="1">
    <citation type="submission" date="2023-04" db="EMBL/GenBank/DDBJ databases">
        <title>Phytophthora lilii NBRC 32176.</title>
        <authorList>
            <person name="Ichikawa N."/>
            <person name="Sato H."/>
            <person name="Tonouchi N."/>
        </authorList>
    </citation>
    <scope>NUCLEOTIDE SEQUENCE</scope>
    <source>
        <strain evidence="1">NBRC 32176</strain>
    </source>
</reference>
<sequence length="341" mass="38912">MERMRRTVAALELQKQQLMQHIAAESPCSTPGDECRSPARWRDLVVSTSSSLYPSPSVPVTRDDYVQLAAEIEEFRRQNAAMVQELARRDLFNNSIRYRLTSLPPLVSRAALLPTQLTHEEGMTCVWQTLERIHDARLLYASEERFHNRPTFLGWSQYSERQGDVVAFGVKKTLRNVTPQQLMDRSWQLQMNSDNLRRLGPSHLRPHITLLQKISDDVLIIDRRTEDQSRTSASGAPLVLRTAYVLFRVSDDDGTQTLGIKTLDVPVADRMLRDDEVWWDIFYWIRVSPAAPGADKEAVTVTEFGGANSCAHVDLVASRMKELVFLAIRWETLTVAPFPSY</sequence>